<evidence type="ECO:0000256" key="2">
    <source>
        <dbReference type="SAM" id="MobiDB-lite"/>
    </source>
</evidence>
<dbReference type="AlphaFoldDB" id="A0A067TQC8"/>
<feature type="compositionally biased region" description="Basic and acidic residues" evidence="2">
    <location>
        <begin position="224"/>
        <end position="237"/>
    </location>
</feature>
<sequence length="980" mass="109440">MQNRERRKYRGPTEFLSWGQIGRTSMSRLYVQAFNLNPFQAPYILPKFLGGIIISWPGRMGRSGFTESEDTHLVEYIAKYNPEQPGRLGNKLYMILEENSGNKWPWSKHHSWQSWRERYKKNQDYFDHRIRRHKRLIAQGSKDLMTKKGKQVENESTSNREVAGSVKENEPHAEDPPKEVAAKPEKHAPRRGEDNGKTGPRSALTSVSERTKIVMHVSQNDQQKTVEKPVHPDDYMHELFGSSAEEEEPEEIQKPRNRSQLKEPTHGIYPNLADAPAPTLDSGEPHVPGAFDIERPQLSQEPTPPNSGADRSTTKSSPPLLNPPHKTKKLKKRKIEVDPFETPPPSPPPPSRTIVARKSPITMVEGPYRHSLKRPRTIEDTTEGAWPTKRMKAAVKTATSQDAQPLTKPSAPRPELPLPKPPLQLQQPQQVNAVASSSKVKLPDIRTSNPAHGKDDSTPEMNLMNNFIGHNAPAPPKIAQNAKGPRKINELPAKKDPASGQALEKALPTASPKPNKTRVPSPEADVPSRPAGALGLPVPVAGKGSNDTLPTRPSSDGDPFTSDQIPGKAAEKANAEPYVLNNQLPPRIDLHRQSLSSRPRASTSFPSRPSSGLSMRTSTSSVSKKIIKSRRSASLRRSIAEINLLDEGKEFAVAAAEDLAQVMDAMARRHGVSTEVAIKTYMTTRSIEKTKIVLGHLFQGLAELEQEIYAQMPDLRFTPNDEAGSEDEDEDDTPAGLVPWKYSAEKAEADGPRQPKQPSTSPRRNRLSLTVKPLPLDETLSDYSPPNSSRAAQFARLEKQGRRGEAMEREKRRVSGVFVPQSQTPAQRRRVTPPEDTSPTPQGREVAMQVDLEEDRNEEAMQVDPNEDPDEDMYVRTDDERHEADDEAEQLEEQEAESTLLCHSRALSRRISEGEVLEPALARRHHMLALDVDQDNAETMRQFEAANDPDFLRLMSIKWVAEILGARMEDQKMEGDIVVE</sequence>
<feature type="compositionally biased region" description="Polar residues" evidence="2">
    <location>
        <begin position="593"/>
        <end position="609"/>
    </location>
</feature>
<feature type="compositionally biased region" description="Basic and acidic residues" evidence="2">
    <location>
        <begin position="743"/>
        <end position="753"/>
    </location>
</feature>
<dbReference type="EMBL" id="KL142370">
    <property type="protein sequence ID" value="KDR82119.1"/>
    <property type="molecule type" value="Genomic_DNA"/>
</dbReference>
<evidence type="ECO:0000313" key="4">
    <source>
        <dbReference type="EMBL" id="KDR82119.1"/>
    </source>
</evidence>
<keyword evidence="1" id="KW-0175">Coiled coil</keyword>
<name>A0A067TQC8_GALM3</name>
<reference evidence="5" key="1">
    <citation type="journal article" date="2014" name="Proc. Natl. Acad. Sci. U.S.A.">
        <title>Extensive sampling of basidiomycete genomes demonstrates inadequacy of the white-rot/brown-rot paradigm for wood decay fungi.</title>
        <authorList>
            <person name="Riley R."/>
            <person name="Salamov A.A."/>
            <person name="Brown D.W."/>
            <person name="Nagy L.G."/>
            <person name="Floudas D."/>
            <person name="Held B.W."/>
            <person name="Levasseur A."/>
            <person name="Lombard V."/>
            <person name="Morin E."/>
            <person name="Otillar R."/>
            <person name="Lindquist E.A."/>
            <person name="Sun H."/>
            <person name="LaButti K.M."/>
            <person name="Schmutz J."/>
            <person name="Jabbour D."/>
            <person name="Luo H."/>
            <person name="Baker S.E."/>
            <person name="Pisabarro A.G."/>
            <person name="Walton J.D."/>
            <person name="Blanchette R.A."/>
            <person name="Henrissat B."/>
            <person name="Martin F."/>
            <person name="Cullen D."/>
            <person name="Hibbett D.S."/>
            <person name="Grigoriev I.V."/>
        </authorList>
    </citation>
    <scope>NUCLEOTIDE SEQUENCE [LARGE SCALE GENOMIC DNA]</scope>
    <source>
        <strain evidence="5">CBS 339.88</strain>
    </source>
</reference>
<evidence type="ECO:0000313" key="5">
    <source>
        <dbReference type="Proteomes" id="UP000027222"/>
    </source>
</evidence>
<feature type="compositionally biased region" description="Basic and acidic residues" evidence="2">
    <location>
        <begin position="487"/>
        <end position="497"/>
    </location>
</feature>
<dbReference type="HOGENOM" id="CLU_326266_0_0_1"/>
<feature type="compositionally biased region" description="Acidic residues" evidence="2">
    <location>
        <begin position="723"/>
        <end position="733"/>
    </location>
</feature>
<feature type="compositionally biased region" description="Low complexity" evidence="2">
    <location>
        <begin position="610"/>
        <end position="624"/>
    </location>
</feature>
<feature type="compositionally biased region" description="Basic residues" evidence="2">
    <location>
        <begin position="325"/>
        <end position="334"/>
    </location>
</feature>
<feature type="compositionally biased region" description="Polar residues" evidence="2">
    <location>
        <begin position="781"/>
        <end position="791"/>
    </location>
</feature>
<dbReference type="SUPFAM" id="SSF46689">
    <property type="entry name" value="Homeodomain-like"/>
    <property type="match status" value="1"/>
</dbReference>
<evidence type="ECO:0000259" key="3">
    <source>
        <dbReference type="Pfam" id="PF08914"/>
    </source>
</evidence>
<feature type="compositionally biased region" description="Basic and acidic residues" evidence="2">
    <location>
        <begin position="796"/>
        <end position="813"/>
    </location>
</feature>
<dbReference type="Pfam" id="PF08914">
    <property type="entry name" value="Myb_Rap1"/>
    <property type="match status" value="1"/>
</dbReference>
<feature type="region of interest" description="Disordered" evidence="2">
    <location>
        <begin position="716"/>
        <end position="845"/>
    </location>
</feature>
<keyword evidence="5" id="KW-1185">Reference proteome</keyword>
<dbReference type="Proteomes" id="UP000027222">
    <property type="component" value="Unassembled WGS sequence"/>
</dbReference>
<organism evidence="4 5">
    <name type="scientific">Galerina marginata (strain CBS 339.88)</name>
    <dbReference type="NCBI Taxonomy" id="685588"/>
    <lineage>
        <taxon>Eukaryota</taxon>
        <taxon>Fungi</taxon>
        <taxon>Dikarya</taxon>
        <taxon>Basidiomycota</taxon>
        <taxon>Agaricomycotina</taxon>
        <taxon>Agaricomycetes</taxon>
        <taxon>Agaricomycetidae</taxon>
        <taxon>Agaricales</taxon>
        <taxon>Agaricineae</taxon>
        <taxon>Strophariaceae</taxon>
        <taxon>Galerina</taxon>
    </lineage>
</organism>
<feature type="compositionally biased region" description="Basic and acidic residues" evidence="2">
    <location>
        <begin position="167"/>
        <end position="196"/>
    </location>
</feature>
<feature type="coiled-coil region" evidence="1">
    <location>
        <begin position="874"/>
        <end position="901"/>
    </location>
</feature>
<feature type="compositionally biased region" description="Pro residues" evidence="2">
    <location>
        <begin position="411"/>
        <end position="422"/>
    </location>
</feature>
<feature type="region of interest" description="Disordered" evidence="2">
    <location>
        <begin position="137"/>
        <end position="566"/>
    </location>
</feature>
<dbReference type="InterPro" id="IPR015010">
    <property type="entry name" value="TERF2IP_Myb"/>
</dbReference>
<dbReference type="OrthoDB" id="435460at2759"/>
<feature type="compositionally biased region" description="Basic and acidic residues" evidence="2">
    <location>
        <begin position="144"/>
        <end position="153"/>
    </location>
</feature>
<dbReference type="InterPro" id="IPR009057">
    <property type="entry name" value="Homeodomain-like_sf"/>
</dbReference>
<protein>
    <recommendedName>
        <fullName evidence="3">TERF2-interacting telomeric protein 1 Myb domain-containing protein</fullName>
    </recommendedName>
</protein>
<proteinExistence type="predicted"/>
<accession>A0A067TQC8</accession>
<dbReference type="CDD" id="cd11655">
    <property type="entry name" value="rap1_myb-like"/>
    <property type="match status" value="1"/>
</dbReference>
<dbReference type="Gene3D" id="1.10.10.60">
    <property type="entry name" value="Homeodomain-like"/>
    <property type="match status" value="1"/>
</dbReference>
<gene>
    <name evidence="4" type="ORF">GALMADRAFT_276707</name>
</gene>
<feature type="domain" description="TERF2-interacting telomeric protein 1 Myb" evidence="3">
    <location>
        <begin position="65"/>
        <end position="122"/>
    </location>
</feature>
<feature type="region of interest" description="Disordered" evidence="2">
    <location>
        <begin position="593"/>
        <end position="625"/>
    </location>
</feature>
<feature type="compositionally biased region" description="Pro residues" evidence="2">
    <location>
        <begin position="341"/>
        <end position="351"/>
    </location>
</feature>
<feature type="compositionally biased region" description="Polar residues" evidence="2">
    <location>
        <begin position="545"/>
        <end position="554"/>
    </location>
</feature>
<dbReference type="STRING" id="685588.A0A067TQC8"/>
<evidence type="ECO:0000256" key="1">
    <source>
        <dbReference type="SAM" id="Coils"/>
    </source>
</evidence>